<dbReference type="InterPro" id="IPR018060">
    <property type="entry name" value="HTH_AraC"/>
</dbReference>
<evidence type="ECO:0000313" key="6">
    <source>
        <dbReference type="Proteomes" id="UP000184514"/>
    </source>
</evidence>
<dbReference type="Pfam" id="PF12833">
    <property type="entry name" value="HTH_18"/>
    <property type="match status" value="1"/>
</dbReference>
<evidence type="ECO:0000256" key="3">
    <source>
        <dbReference type="ARBA" id="ARBA00023163"/>
    </source>
</evidence>
<dbReference type="InterPro" id="IPR009057">
    <property type="entry name" value="Homeodomain-like_sf"/>
</dbReference>
<feature type="domain" description="HTH araC/xylS-type" evidence="4">
    <location>
        <begin position="1"/>
        <end position="73"/>
    </location>
</feature>
<dbReference type="Proteomes" id="UP000184514">
    <property type="component" value="Unassembled WGS sequence"/>
</dbReference>
<dbReference type="STRING" id="696762.PFRI_17810"/>
<organism evidence="5 6">
    <name type="scientific">Planktotalea frisia</name>
    <dbReference type="NCBI Taxonomy" id="696762"/>
    <lineage>
        <taxon>Bacteria</taxon>
        <taxon>Pseudomonadati</taxon>
        <taxon>Pseudomonadota</taxon>
        <taxon>Alphaproteobacteria</taxon>
        <taxon>Rhodobacterales</taxon>
        <taxon>Paracoccaceae</taxon>
        <taxon>Planktotalea</taxon>
    </lineage>
</organism>
<keyword evidence="3" id="KW-0804">Transcription</keyword>
<evidence type="ECO:0000256" key="2">
    <source>
        <dbReference type="ARBA" id="ARBA00023125"/>
    </source>
</evidence>
<keyword evidence="2" id="KW-0238">DNA-binding</keyword>
<dbReference type="PROSITE" id="PS01124">
    <property type="entry name" value="HTH_ARAC_FAMILY_2"/>
    <property type="match status" value="1"/>
</dbReference>
<dbReference type="RefSeq" id="WP_072630353.1">
    <property type="nucleotide sequence ID" value="NZ_MLCB01000125.1"/>
</dbReference>
<evidence type="ECO:0000259" key="4">
    <source>
        <dbReference type="PROSITE" id="PS01124"/>
    </source>
</evidence>
<dbReference type="AlphaFoldDB" id="A0A1L9NXX7"/>
<dbReference type="Gene3D" id="1.10.10.60">
    <property type="entry name" value="Homeodomain-like"/>
    <property type="match status" value="1"/>
</dbReference>
<keyword evidence="6" id="KW-1185">Reference proteome</keyword>
<gene>
    <name evidence="5" type="primary">virS_2</name>
    <name evidence="5" type="ORF">PFRI_17810</name>
</gene>
<proteinExistence type="predicted"/>
<dbReference type="EMBL" id="MLCB01000125">
    <property type="protein sequence ID" value="OJI94042.1"/>
    <property type="molecule type" value="Genomic_DNA"/>
</dbReference>
<dbReference type="SUPFAM" id="SSF46689">
    <property type="entry name" value="Homeodomain-like"/>
    <property type="match status" value="1"/>
</dbReference>
<dbReference type="PANTHER" id="PTHR47894">
    <property type="entry name" value="HTH-TYPE TRANSCRIPTIONAL REGULATOR GADX"/>
    <property type="match status" value="1"/>
</dbReference>
<protein>
    <submittedName>
        <fullName evidence="5">HTH-type transcriptional regulator VirS</fullName>
    </submittedName>
</protein>
<keyword evidence="1" id="KW-0805">Transcription regulation</keyword>
<dbReference type="PANTHER" id="PTHR47894:SF1">
    <property type="entry name" value="HTH-TYPE TRANSCRIPTIONAL REGULATOR VQSM"/>
    <property type="match status" value="1"/>
</dbReference>
<evidence type="ECO:0000256" key="1">
    <source>
        <dbReference type="ARBA" id="ARBA00023015"/>
    </source>
</evidence>
<name>A0A1L9NXX7_9RHOB</name>
<sequence length="82" mass="9679">MSKRTLQRRLSDEGTNWLEVLNEAREALAKHYLTTTNYGTSEVSFLLGFEDPNSFFRAFKRWEDTSPELWRLRKKEQGGSLH</sequence>
<dbReference type="GO" id="GO:0005829">
    <property type="term" value="C:cytosol"/>
    <property type="evidence" value="ECO:0007669"/>
    <property type="project" value="TreeGrafter"/>
</dbReference>
<dbReference type="GO" id="GO:0003700">
    <property type="term" value="F:DNA-binding transcription factor activity"/>
    <property type="evidence" value="ECO:0007669"/>
    <property type="project" value="InterPro"/>
</dbReference>
<reference evidence="5 6" key="1">
    <citation type="submission" date="2016-10" db="EMBL/GenBank/DDBJ databases">
        <title>Genome sequence of Planktotalea frisia SH6-1.</title>
        <authorList>
            <person name="Poehlein A."/>
            <person name="Bakenhus I."/>
            <person name="Voget S."/>
            <person name="Brinkhoff T."/>
            <person name="Simon M."/>
        </authorList>
    </citation>
    <scope>NUCLEOTIDE SEQUENCE [LARGE SCALE GENOMIC DNA]</scope>
    <source>
        <strain evidence="5 6">SH6-1</strain>
    </source>
</reference>
<dbReference type="SMART" id="SM00342">
    <property type="entry name" value="HTH_ARAC"/>
    <property type="match status" value="1"/>
</dbReference>
<accession>A0A1L9NXX7</accession>
<dbReference type="GO" id="GO:0000976">
    <property type="term" value="F:transcription cis-regulatory region binding"/>
    <property type="evidence" value="ECO:0007669"/>
    <property type="project" value="TreeGrafter"/>
</dbReference>
<evidence type="ECO:0000313" key="5">
    <source>
        <dbReference type="EMBL" id="OJI94042.1"/>
    </source>
</evidence>
<comment type="caution">
    <text evidence="5">The sequence shown here is derived from an EMBL/GenBank/DDBJ whole genome shotgun (WGS) entry which is preliminary data.</text>
</comment>